<dbReference type="AlphaFoldDB" id="A0A0S7WSB8"/>
<evidence type="ECO:0000256" key="5">
    <source>
        <dbReference type="ARBA" id="ARBA00022984"/>
    </source>
</evidence>
<dbReference type="PANTHER" id="PTHR47019:SF1">
    <property type="entry name" value="LIPID II FLIPPASE MURJ"/>
    <property type="match status" value="1"/>
</dbReference>
<comment type="pathway">
    <text evidence="8">Cell wall biogenesis; peptidoglycan biosynthesis.</text>
</comment>
<dbReference type="Pfam" id="PF03023">
    <property type="entry name" value="MurJ"/>
    <property type="match status" value="1"/>
</dbReference>
<comment type="subcellular location">
    <subcellularLocation>
        <location evidence="1 8">Cell membrane</location>
        <topology evidence="1 8">Multi-pass membrane protein</topology>
    </subcellularLocation>
</comment>
<feature type="transmembrane region" description="Helical" evidence="8">
    <location>
        <begin position="412"/>
        <end position="431"/>
    </location>
</feature>
<feature type="transmembrane region" description="Helical" evidence="8">
    <location>
        <begin position="315"/>
        <end position="339"/>
    </location>
</feature>
<dbReference type="InterPro" id="IPR051050">
    <property type="entry name" value="Lipid_II_flippase_MurJ/MviN"/>
</dbReference>
<feature type="transmembrane region" description="Helical" evidence="8">
    <location>
        <begin position="131"/>
        <end position="151"/>
    </location>
</feature>
<dbReference type="STRING" id="1703770.AMJ39_06070"/>
<organism evidence="10 11">
    <name type="scientific">candidate division TA06 bacterium DG_24</name>
    <dbReference type="NCBI Taxonomy" id="1703770"/>
    <lineage>
        <taxon>Bacteria</taxon>
        <taxon>Bacteria division TA06</taxon>
    </lineage>
</organism>
<keyword evidence="6 8" id="KW-1133">Transmembrane helix</keyword>
<keyword evidence="8 9" id="KW-0961">Cell wall biogenesis/degradation</keyword>
<feature type="transmembrane region" description="Helical" evidence="8">
    <location>
        <begin position="443"/>
        <end position="465"/>
    </location>
</feature>
<keyword evidence="7 8" id="KW-0472">Membrane</keyword>
<feature type="transmembrane region" description="Helical" evidence="8">
    <location>
        <begin position="477"/>
        <end position="498"/>
    </location>
</feature>
<dbReference type="GO" id="GO:0034204">
    <property type="term" value="P:lipid translocation"/>
    <property type="evidence" value="ECO:0007669"/>
    <property type="project" value="TreeGrafter"/>
</dbReference>
<feature type="transmembrane region" description="Helical" evidence="8">
    <location>
        <begin position="25"/>
        <end position="43"/>
    </location>
</feature>
<dbReference type="GO" id="GO:0071555">
    <property type="term" value="P:cell wall organization"/>
    <property type="evidence" value="ECO:0007669"/>
    <property type="project" value="UniProtKB-UniRule"/>
</dbReference>
<feature type="transmembrane region" description="Helical" evidence="8">
    <location>
        <begin position="188"/>
        <end position="211"/>
    </location>
</feature>
<evidence type="ECO:0000256" key="6">
    <source>
        <dbReference type="ARBA" id="ARBA00022989"/>
    </source>
</evidence>
<keyword evidence="8 9" id="KW-0813">Transport</keyword>
<feature type="transmembrane region" description="Helical" evidence="8">
    <location>
        <begin position="359"/>
        <end position="379"/>
    </location>
</feature>
<feature type="transmembrane region" description="Helical" evidence="8">
    <location>
        <begin position="84"/>
        <end position="111"/>
    </location>
</feature>
<dbReference type="Proteomes" id="UP000052008">
    <property type="component" value="Unassembled WGS sequence"/>
</dbReference>
<dbReference type="GO" id="GO:0015648">
    <property type="term" value="F:lipid-linked peptidoglycan transporter activity"/>
    <property type="evidence" value="ECO:0007669"/>
    <property type="project" value="UniProtKB-UniRule"/>
</dbReference>
<dbReference type="CDD" id="cd13123">
    <property type="entry name" value="MATE_MurJ_like"/>
    <property type="match status" value="1"/>
</dbReference>
<comment type="caution">
    <text evidence="10">The sequence shown here is derived from an EMBL/GenBank/DDBJ whole genome shotgun (WGS) entry which is preliminary data.</text>
</comment>
<keyword evidence="2 8" id="KW-1003">Cell membrane</keyword>
<dbReference type="NCBIfam" id="TIGR01695">
    <property type="entry name" value="murJ_mviN"/>
    <property type="match status" value="1"/>
</dbReference>
<protein>
    <recommendedName>
        <fullName evidence="8">Probable lipid II flippase MurJ</fullName>
    </recommendedName>
</protein>
<name>A0A0S7WSB8_UNCT6</name>
<evidence type="ECO:0000256" key="7">
    <source>
        <dbReference type="ARBA" id="ARBA00023136"/>
    </source>
</evidence>
<evidence type="ECO:0000256" key="1">
    <source>
        <dbReference type="ARBA" id="ARBA00004651"/>
    </source>
</evidence>
<dbReference type="PATRIC" id="fig|1703770.3.peg.896"/>
<comment type="similarity">
    <text evidence="8 9">Belongs to the MurJ/MviN family.</text>
</comment>
<feature type="transmembrane region" description="Helical" evidence="8">
    <location>
        <begin position="386"/>
        <end position="406"/>
    </location>
</feature>
<evidence type="ECO:0000256" key="4">
    <source>
        <dbReference type="ARBA" id="ARBA00022960"/>
    </source>
</evidence>
<evidence type="ECO:0000256" key="2">
    <source>
        <dbReference type="ARBA" id="ARBA00022475"/>
    </source>
</evidence>
<dbReference type="UniPathway" id="UPA00219"/>
<dbReference type="PIRSF" id="PIRSF002869">
    <property type="entry name" value="MviN"/>
    <property type="match status" value="1"/>
</dbReference>
<feature type="transmembrane region" description="Helical" evidence="8">
    <location>
        <begin position="231"/>
        <end position="256"/>
    </location>
</feature>
<evidence type="ECO:0000313" key="10">
    <source>
        <dbReference type="EMBL" id="KPJ53048.1"/>
    </source>
</evidence>
<keyword evidence="3 8" id="KW-0812">Transmembrane</keyword>
<evidence type="ECO:0000256" key="8">
    <source>
        <dbReference type="HAMAP-Rule" id="MF_02078"/>
    </source>
</evidence>
<comment type="function">
    <text evidence="8 9">Involved in peptidoglycan biosynthesis. Transports lipid-linked peptidoglycan precursors from the inner to the outer leaflet of the cytoplasmic membrane.</text>
</comment>
<dbReference type="GO" id="GO:0005886">
    <property type="term" value="C:plasma membrane"/>
    <property type="evidence" value="ECO:0007669"/>
    <property type="project" value="UniProtKB-SubCell"/>
</dbReference>
<keyword evidence="4 8" id="KW-0133">Cell shape</keyword>
<feature type="transmembrane region" description="Helical" evidence="8">
    <location>
        <begin position="163"/>
        <end position="182"/>
    </location>
</feature>
<dbReference type="EMBL" id="LIZS01000032">
    <property type="protein sequence ID" value="KPJ53048.1"/>
    <property type="molecule type" value="Genomic_DNA"/>
</dbReference>
<evidence type="ECO:0000313" key="11">
    <source>
        <dbReference type="Proteomes" id="UP000052008"/>
    </source>
</evidence>
<dbReference type="GO" id="GO:0009252">
    <property type="term" value="P:peptidoglycan biosynthetic process"/>
    <property type="evidence" value="ECO:0007669"/>
    <property type="project" value="UniProtKB-UniRule"/>
</dbReference>
<proteinExistence type="inferred from homology"/>
<reference evidence="10 11" key="1">
    <citation type="journal article" date="2015" name="Microbiome">
        <title>Genomic resolution of linkages in carbon, nitrogen, and sulfur cycling among widespread estuary sediment bacteria.</title>
        <authorList>
            <person name="Baker B.J."/>
            <person name="Lazar C.S."/>
            <person name="Teske A.P."/>
            <person name="Dick G.J."/>
        </authorList>
    </citation>
    <scope>NUCLEOTIDE SEQUENCE [LARGE SCALE GENOMIC DNA]</scope>
    <source>
        <strain evidence="10">DG_24</strain>
    </source>
</reference>
<evidence type="ECO:0000256" key="9">
    <source>
        <dbReference type="PIRNR" id="PIRNR002869"/>
    </source>
</evidence>
<feature type="transmembrane region" description="Helical" evidence="8">
    <location>
        <begin position="276"/>
        <end position="294"/>
    </location>
</feature>
<sequence length="527" mass="55708">MRSSVGAFSVATVVSRILGLAREMVFAHVFGAGLAMDAFVVAFRIPNLLRDIFAEGVMSAAFVPVYVEYQEGEGEEGAHRFANVVLNVLMVAAGLTTILGIVAAPFVVRVIGAGFDAVPGKLQITTRLTQLLFPFLFLVGLSALSAAILNCHRRFFVPALAPAMVNIGFIAAGLALCPLLGAAGYPPIIGMAVGALAGGAGQLLIQLPNLWRVGFRYRPLFDLSHPGLRRFLCLVGPVVIGVSATKINTVINTFLVTFLAQRSVSYLHYAFRLMQFPLGVFGVGVATVALPALSRHHETRDRESMRATLDRALKLVIFLTAPCAVLLLALAHPICQLLYEHGEFGPADTAATAQALMLYALGIIAVGTVKVLASAFYSLGDAKTPMFMTGLSAAVNVGINLGLMHVIFFRSFALATSIAAVVNAVALAYILRRRLGDIGLREVGSMAIRVLIAAAGGGVAAWLLVGRLDAVLEPMRLVGSIISVGAAGAVGLAVYWVLASAFGVEDARTVRIRGIAQLFLGDRRNET</sequence>
<keyword evidence="5 8" id="KW-0573">Peptidoglycan synthesis</keyword>
<dbReference type="HAMAP" id="MF_02078">
    <property type="entry name" value="MurJ_MviN"/>
    <property type="match status" value="1"/>
</dbReference>
<accession>A0A0S7WSB8</accession>
<gene>
    <name evidence="8" type="primary">murJ</name>
    <name evidence="10" type="ORF">AMJ39_06070</name>
</gene>
<evidence type="ECO:0000256" key="3">
    <source>
        <dbReference type="ARBA" id="ARBA00022692"/>
    </source>
</evidence>
<dbReference type="PANTHER" id="PTHR47019">
    <property type="entry name" value="LIPID II FLIPPASE MURJ"/>
    <property type="match status" value="1"/>
</dbReference>
<dbReference type="PRINTS" id="PR01806">
    <property type="entry name" value="VIRFACTRMVIN"/>
</dbReference>
<dbReference type="GO" id="GO:0008360">
    <property type="term" value="P:regulation of cell shape"/>
    <property type="evidence" value="ECO:0007669"/>
    <property type="project" value="UniProtKB-UniRule"/>
</dbReference>
<dbReference type="InterPro" id="IPR004268">
    <property type="entry name" value="MurJ"/>
</dbReference>